<accession>S7QBE0</accession>
<dbReference type="PANTHER" id="PTHR39639">
    <property type="entry name" value="CHROMOSOME 16, WHOLE GENOME SHOTGUN SEQUENCE"/>
    <property type="match status" value="1"/>
</dbReference>
<feature type="domain" description="GmrSD restriction endonucleases N-terminal" evidence="2">
    <location>
        <begin position="62"/>
        <end position="145"/>
    </location>
</feature>
<dbReference type="OMA" id="VHRIKEM"/>
<dbReference type="STRING" id="670483.S7QBE0"/>
<dbReference type="KEGG" id="gtr:GLOTRDRAFT_138339"/>
<name>S7QBE0_GLOTA</name>
<reference evidence="3 4" key="1">
    <citation type="journal article" date="2012" name="Science">
        <title>The Paleozoic origin of enzymatic lignin decomposition reconstructed from 31 fungal genomes.</title>
        <authorList>
            <person name="Floudas D."/>
            <person name="Binder M."/>
            <person name="Riley R."/>
            <person name="Barry K."/>
            <person name="Blanchette R.A."/>
            <person name="Henrissat B."/>
            <person name="Martinez A.T."/>
            <person name="Otillar R."/>
            <person name="Spatafora J.W."/>
            <person name="Yadav J.S."/>
            <person name="Aerts A."/>
            <person name="Benoit I."/>
            <person name="Boyd A."/>
            <person name="Carlson A."/>
            <person name="Copeland A."/>
            <person name="Coutinho P.M."/>
            <person name="de Vries R.P."/>
            <person name="Ferreira P."/>
            <person name="Findley K."/>
            <person name="Foster B."/>
            <person name="Gaskell J."/>
            <person name="Glotzer D."/>
            <person name="Gorecki P."/>
            <person name="Heitman J."/>
            <person name="Hesse C."/>
            <person name="Hori C."/>
            <person name="Igarashi K."/>
            <person name="Jurgens J.A."/>
            <person name="Kallen N."/>
            <person name="Kersten P."/>
            <person name="Kohler A."/>
            <person name="Kuees U."/>
            <person name="Kumar T.K.A."/>
            <person name="Kuo A."/>
            <person name="LaButti K."/>
            <person name="Larrondo L.F."/>
            <person name="Lindquist E."/>
            <person name="Ling A."/>
            <person name="Lombard V."/>
            <person name="Lucas S."/>
            <person name="Lundell T."/>
            <person name="Martin R."/>
            <person name="McLaughlin D.J."/>
            <person name="Morgenstern I."/>
            <person name="Morin E."/>
            <person name="Murat C."/>
            <person name="Nagy L.G."/>
            <person name="Nolan M."/>
            <person name="Ohm R.A."/>
            <person name="Patyshakuliyeva A."/>
            <person name="Rokas A."/>
            <person name="Ruiz-Duenas F.J."/>
            <person name="Sabat G."/>
            <person name="Salamov A."/>
            <person name="Samejima M."/>
            <person name="Schmutz J."/>
            <person name="Slot J.C."/>
            <person name="St John F."/>
            <person name="Stenlid J."/>
            <person name="Sun H."/>
            <person name="Sun S."/>
            <person name="Syed K."/>
            <person name="Tsang A."/>
            <person name="Wiebenga A."/>
            <person name="Young D."/>
            <person name="Pisabarro A."/>
            <person name="Eastwood D.C."/>
            <person name="Martin F."/>
            <person name="Cullen D."/>
            <person name="Grigoriev I.V."/>
            <person name="Hibbett D.S."/>
        </authorList>
    </citation>
    <scope>NUCLEOTIDE SEQUENCE [LARGE SCALE GENOMIC DNA]</scope>
    <source>
        <strain evidence="3 4">ATCC 11539</strain>
    </source>
</reference>
<organism evidence="3 4">
    <name type="scientific">Gloeophyllum trabeum (strain ATCC 11539 / FP-39264 / Madison 617)</name>
    <name type="common">Brown rot fungus</name>
    <dbReference type="NCBI Taxonomy" id="670483"/>
    <lineage>
        <taxon>Eukaryota</taxon>
        <taxon>Fungi</taxon>
        <taxon>Dikarya</taxon>
        <taxon>Basidiomycota</taxon>
        <taxon>Agaricomycotina</taxon>
        <taxon>Agaricomycetes</taxon>
        <taxon>Gloeophyllales</taxon>
        <taxon>Gloeophyllaceae</taxon>
        <taxon>Gloeophyllum</taxon>
    </lineage>
</organism>
<evidence type="ECO:0000313" key="4">
    <source>
        <dbReference type="Proteomes" id="UP000030669"/>
    </source>
</evidence>
<dbReference type="GeneID" id="19303964"/>
<evidence type="ECO:0000256" key="1">
    <source>
        <dbReference type="SAM" id="MobiDB-lite"/>
    </source>
</evidence>
<dbReference type="Proteomes" id="UP000030669">
    <property type="component" value="Unassembled WGS sequence"/>
</dbReference>
<dbReference type="eggNOG" id="ENOG502S229">
    <property type="taxonomic scope" value="Eukaryota"/>
</dbReference>
<dbReference type="PANTHER" id="PTHR39639:SF1">
    <property type="entry name" value="DUF262 DOMAIN-CONTAINING PROTEIN"/>
    <property type="match status" value="1"/>
</dbReference>
<evidence type="ECO:0000259" key="2">
    <source>
        <dbReference type="Pfam" id="PF03235"/>
    </source>
</evidence>
<dbReference type="RefSeq" id="XP_007865366.1">
    <property type="nucleotide sequence ID" value="XM_007867175.1"/>
</dbReference>
<dbReference type="Pfam" id="PF03235">
    <property type="entry name" value="GmrSD_N"/>
    <property type="match status" value="1"/>
</dbReference>
<evidence type="ECO:0000313" key="3">
    <source>
        <dbReference type="EMBL" id="EPQ56673.1"/>
    </source>
</evidence>
<dbReference type="AlphaFoldDB" id="S7QBE0"/>
<dbReference type="EMBL" id="KB469300">
    <property type="protein sequence ID" value="EPQ56673.1"/>
    <property type="molecule type" value="Genomic_DNA"/>
</dbReference>
<feature type="region of interest" description="Disordered" evidence="1">
    <location>
        <begin position="375"/>
        <end position="431"/>
    </location>
</feature>
<gene>
    <name evidence="3" type="ORF">GLOTRDRAFT_138339</name>
</gene>
<feature type="compositionally biased region" description="Acidic residues" evidence="1">
    <location>
        <begin position="393"/>
        <end position="404"/>
    </location>
</feature>
<dbReference type="OrthoDB" id="5419821at2759"/>
<dbReference type="InterPro" id="IPR004919">
    <property type="entry name" value="GmrSD_N"/>
</dbReference>
<protein>
    <recommendedName>
        <fullName evidence="2">GmrSD restriction endonucleases N-terminal domain-containing protein</fullName>
    </recommendedName>
</protein>
<sequence>MRKVVTESDDDWEECDDENPSIMKIRDPLCPAESKTLTTKELHKVGTKDPLPVYRPVIGVKDVVWPENKQIRLIDSIFRNFYIPPIVFTVSKDQDGEDVCTCVDGKQRLTSIQKFIDGQIPHRDPVTGKSFWYTIPESLRSSRLEVPAHYKRLFESKPIACAEYHNLQPTTEREIFQRVQLGMALTVAEKMQAISSPRATWIADMQEKWVLDDHNGLADILDWDTKRGRIFQNLAQLIFLCENWPTQSVPSSKKIEVWLDGGDPVREEFKQRIEKTMETMVHIASHKSLAKGFRQLKERVAPIEFVFIGVMLFLIPHASPEQTADNIYDLRTFLRRKFQDVRNNAPIVKALWNWIDQKMAEDDDEVQIVEDSLLPSGRPRRSAAGRKRKSLVESDEGMDEEDSDFTSSKAKHTKTSKRVAAGGQKGRLGRK</sequence>
<feature type="compositionally biased region" description="Basic residues" evidence="1">
    <location>
        <begin position="378"/>
        <end position="389"/>
    </location>
</feature>
<proteinExistence type="predicted"/>
<dbReference type="HOGENOM" id="CLU_013023_0_2_1"/>
<keyword evidence="4" id="KW-1185">Reference proteome</keyword>